<comment type="caution">
    <text evidence="1">The sequence shown here is derived from an EMBL/GenBank/DDBJ whole genome shotgun (WGS) entry which is preliminary data.</text>
</comment>
<name>A0AAW2UVH8_9LAMI</name>
<organism evidence="1">
    <name type="scientific">Sesamum latifolium</name>
    <dbReference type="NCBI Taxonomy" id="2727402"/>
    <lineage>
        <taxon>Eukaryota</taxon>
        <taxon>Viridiplantae</taxon>
        <taxon>Streptophyta</taxon>
        <taxon>Embryophyta</taxon>
        <taxon>Tracheophyta</taxon>
        <taxon>Spermatophyta</taxon>
        <taxon>Magnoliopsida</taxon>
        <taxon>eudicotyledons</taxon>
        <taxon>Gunneridae</taxon>
        <taxon>Pentapetalae</taxon>
        <taxon>asterids</taxon>
        <taxon>lamiids</taxon>
        <taxon>Lamiales</taxon>
        <taxon>Pedaliaceae</taxon>
        <taxon>Sesamum</taxon>
    </lineage>
</organism>
<sequence>MNPPIGLRLLVRVHHIQVDCLFKLGGYRWGGFHFLPHVVFPGLLIMRLASRPLLAWPKRCPSEPLGTLKVPNTAALLQKGGRCE</sequence>
<dbReference type="AlphaFoldDB" id="A0AAW2UVH8"/>
<reference evidence="1" key="1">
    <citation type="submission" date="2020-06" db="EMBL/GenBank/DDBJ databases">
        <authorList>
            <person name="Li T."/>
            <person name="Hu X."/>
            <person name="Zhang T."/>
            <person name="Song X."/>
            <person name="Zhang H."/>
            <person name="Dai N."/>
            <person name="Sheng W."/>
            <person name="Hou X."/>
            <person name="Wei L."/>
        </authorList>
    </citation>
    <scope>NUCLEOTIDE SEQUENCE</scope>
    <source>
        <strain evidence="1">KEN1</strain>
        <tissue evidence="1">Leaf</tissue>
    </source>
</reference>
<evidence type="ECO:0000313" key="1">
    <source>
        <dbReference type="EMBL" id="KAL0421017.1"/>
    </source>
</evidence>
<dbReference type="EMBL" id="JACGWN010000011">
    <property type="protein sequence ID" value="KAL0421017.1"/>
    <property type="molecule type" value="Genomic_DNA"/>
</dbReference>
<protein>
    <submittedName>
        <fullName evidence="1">Uncharacterized protein</fullName>
    </submittedName>
</protein>
<proteinExistence type="predicted"/>
<accession>A0AAW2UVH8</accession>
<reference evidence="1" key="2">
    <citation type="journal article" date="2024" name="Plant">
        <title>Genomic evolution and insights into agronomic trait innovations of Sesamum species.</title>
        <authorList>
            <person name="Miao H."/>
            <person name="Wang L."/>
            <person name="Qu L."/>
            <person name="Liu H."/>
            <person name="Sun Y."/>
            <person name="Le M."/>
            <person name="Wang Q."/>
            <person name="Wei S."/>
            <person name="Zheng Y."/>
            <person name="Lin W."/>
            <person name="Duan Y."/>
            <person name="Cao H."/>
            <person name="Xiong S."/>
            <person name="Wang X."/>
            <person name="Wei L."/>
            <person name="Li C."/>
            <person name="Ma Q."/>
            <person name="Ju M."/>
            <person name="Zhao R."/>
            <person name="Li G."/>
            <person name="Mu C."/>
            <person name="Tian Q."/>
            <person name="Mei H."/>
            <person name="Zhang T."/>
            <person name="Gao T."/>
            <person name="Zhang H."/>
        </authorList>
    </citation>
    <scope>NUCLEOTIDE SEQUENCE</scope>
    <source>
        <strain evidence="1">KEN1</strain>
    </source>
</reference>
<gene>
    <name evidence="1" type="ORF">Slati_3124600</name>
</gene>